<evidence type="ECO:0000313" key="3">
    <source>
        <dbReference type="Proteomes" id="UP001058860"/>
    </source>
</evidence>
<feature type="signal peptide" evidence="1">
    <location>
        <begin position="1"/>
        <end position="33"/>
    </location>
</feature>
<accession>A0ABY5PGX9</accession>
<reference evidence="3" key="1">
    <citation type="submission" date="2021-11" db="EMBL/GenBank/DDBJ databases">
        <title>Cultivation dependent microbiological survey of springs from the worlds oldest radium mine currently devoted to the extraction of radon-saturated water.</title>
        <authorList>
            <person name="Kapinusova G."/>
            <person name="Smrhova T."/>
            <person name="Strejcek M."/>
            <person name="Suman J."/>
            <person name="Jani K."/>
            <person name="Pajer P."/>
            <person name="Uhlik O."/>
        </authorList>
    </citation>
    <scope>NUCLEOTIDE SEQUENCE [LARGE SCALE GENOMIC DNA]</scope>
    <source>
        <strain evidence="3">J379</strain>
    </source>
</reference>
<gene>
    <name evidence="2" type="ORF">LRS13_25040</name>
</gene>
<protein>
    <submittedName>
        <fullName evidence="2">Uncharacterized protein</fullName>
    </submittedName>
</protein>
<evidence type="ECO:0000256" key="1">
    <source>
        <dbReference type="SAM" id="SignalP"/>
    </source>
</evidence>
<proteinExistence type="predicted"/>
<sequence>MISAQLTFTRRVRTLAAAVVTLALAGLAGPAGASADSISLTGVDPFPSVGHATDFRLRTVAYEDGYAYVYVENGRSACPASVNAAITAGMTRVERVSVDGDGDPWATHPSYTASAEGPYLFCGYVHAGSDTATARGTASMVVDIQDDADAPTVTVDASQPLTTSNTVTAEVSCPRACSLQVGGRAGSSTSGMNLTLGMARTTIPTFGGSATVALSMTSLERRELRQRIAAGERVRADLTATATYPIVGWSYVTTATTQLSLFSGPAPAVTFSGI</sequence>
<dbReference type="Proteomes" id="UP001058860">
    <property type="component" value="Chromosome"/>
</dbReference>
<dbReference type="RefSeq" id="WP_353864380.1">
    <property type="nucleotide sequence ID" value="NZ_CP088295.1"/>
</dbReference>
<keyword evidence="1" id="KW-0732">Signal</keyword>
<dbReference type="EMBL" id="CP088295">
    <property type="protein sequence ID" value="UUY03881.1"/>
    <property type="molecule type" value="Genomic_DNA"/>
</dbReference>
<organism evidence="2 3">
    <name type="scientific">Svornostia abyssi</name>
    <dbReference type="NCBI Taxonomy" id="2898438"/>
    <lineage>
        <taxon>Bacteria</taxon>
        <taxon>Bacillati</taxon>
        <taxon>Actinomycetota</taxon>
        <taxon>Thermoleophilia</taxon>
        <taxon>Solirubrobacterales</taxon>
        <taxon>Baekduiaceae</taxon>
        <taxon>Svornostia</taxon>
    </lineage>
</organism>
<evidence type="ECO:0000313" key="2">
    <source>
        <dbReference type="EMBL" id="UUY03881.1"/>
    </source>
</evidence>
<feature type="chain" id="PRO_5046525795" evidence="1">
    <location>
        <begin position="34"/>
        <end position="274"/>
    </location>
</feature>
<keyword evidence="3" id="KW-1185">Reference proteome</keyword>
<name>A0ABY5PGX9_9ACTN</name>